<evidence type="ECO:0000313" key="2">
    <source>
        <dbReference type="EMBL" id="VFK04616.1"/>
    </source>
</evidence>
<evidence type="ECO:0000313" key="1">
    <source>
        <dbReference type="EMBL" id="VFK02050.1"/>
    </source>
</evidence>
<reference evidence="3" key="1">
    <citation type="submission" date="2019-02" db="EMBL/GenBank/DDBJ databases">
        <authorList>
            <person name="Gruber-Vodicka R. H."/>
            <person name="Seah K. B. B."/>
        </authorList>
    </citation>
    <scope>NUCLEOTIDE SEQUENCE</scope>
    <source>
        <strain evidence="3">BECK_SA2B12</strain>
        <strain evidence="1">BECK_SA2B15</strain>
        <strain evidence="2">BECK_SA2B20</strain>
    </source>
</reference>
<protein>
    <recommendedName>
        <fullName evidence="4">Transposase DDE domain-containing protein</fullName>
    </recommendedName>
</protein>
<dbReference type="EMBL" id="CAADFG010000251">
    <property type="protein sequence ID" value="VFK02050.1"/>
    <property type="molecule type" value="Genomic_DNA"/>
</dbReference>
<name>A0A450VT01_9GAMM</name>
<organism evidence="3">
    <name type="scientific">Candidatus Kentrum eta</name>
    <dbReference type="NCBI Taxonomy" id="2126337"/>
    <lineage>
        <taxon>Bacteria</taxon>
        <taxon>Pseudomonadati</taxon>
        <taxon>Pseudomonadota</taxon>
        <taxon>Gammaproteobacteria</taxon>
        <taxon>Candidatus Kentrum</taxon>
    </lineage>
</organism>
<accession>A0A450VT01</accession>
<dbReference type="EMBL" id="CAADFJ010000465">
    <property type="protein sequence ID" value="VFK07907.1"/>
    <property type="molecule type" value="Genomic_DNA"/>
</dbReference>
<gene>
    <name evidence="1" type="ORF">BECKH772A_GA0070896_102513</name>
    <name evidence="2" type="ORF">BECKH772B_GA0070898_104663</name>
    <name evidence="3" type="ORF">BECKH772C_GA0070978_104651</name>
</gene>
<proteinExistence type="predicted"/>
<sequence>MTSLSTKERRLVEYFNGKLKQFCRVFSQFDKWAKNFMNFVRFAANLIWLR</sequence>
<evidence type="ECO:0000313" key="3">
    <source>
        <dbReference type="EMBL" id="VFK07907.1"/>
    </source>
</evidence>
<evidence type="ECO:0008006" key="4">
    <source>
        <dbReference type="Google" id="ProtNLM"/>
    </source>
</evidence>
<dbReference type="AlphaFoldDB" id="A0A450VT01"/>
<dbReference type="EMBL" id="CAADFI010000466">
    <property type="protein sequence ID" value="VFK04616.1"/>
    <property type="molecule type" value="Genomic_DNA"/>
</dbReference>